<evidence type="ECO:0000256" key="9">
    <source>
        <dbReference type="ARBA" id="ARBA00023136"/>
    </source>
</evidence>
<dbReference type="Gene3D" id="1.20.5.3310">
    <property type="match status" value="1"/>
</dbReference>
<evidence type="ECO:0000256" key="10">
    <source>
        <dbReference type="HAMAP-Rule" id="MF_00236"/>
    </source>
</evidence>
<protein>
    <recommendedName>
        <fullName evidence="10">Sec-independent protein translocase protein TatA</fullName>
    </recommendedName>
</protein>
<evidence type="ECO:0000313" key="13">
    <source>
        <dbReference type="Proteomes" id="UP000608345"/>
    </source>
</evidence>
<organism evidence="12 13">
    <name type="scientific">Advenella faeciporci</name>
    <dbReference type="NCBI Taxonomy" id="797535"/>
    <lineage>
        <taxon>Bacteria</taxon>
        <taxon>Pseudomonadati</taxon>
        <taxon>Pseudomonadota</taxon>
        <taxon>Betaproteobacteria</taxon>
        <taxon>Burkholderiales</taxon>
        <taxon>Alcaligenaceae</taxon>
    </lineage>
</organism>
<reference evidence="12" key="1">
    <citation type="journal article" date="2014" name="Int. J. Syst. Evol. Microbiol.">
        <title>Complete genome sequence of Corynebacterium casei LMG S-19264T (=DSM 44701T), isolated from a smear-ripened cheese.</title>
        <authorList>
            <consortium name="US DOE Joint Genome Institute (JGI-PGF)"/>
            <person name="Walter F."/>
            <person name="Albersmeier A."/>
            <person name="Kalinowski J."/>
            <person name="Ruckert C."/>
        </authorList>
    </citation>
    <scope>NUCLEOTIDE SEQUENCE</scope>
    <source>
        <strain evidence="12">KCTC 23732</strain>
    </source>
</reference>
<dbReference type="PANTHER" id="PTHR42982">
    <property type="entry name" value="SEC-INDEPENDENT PROTEIN TRANSLOCASE PROTEIN TATA"/>
    <property type="match status" value="1"/>
</dbReference>
<evidence type="ECO:0000256" key="6">
    <source>
        <dbReference type="ARBA" id="ARBA00022927"/>
    </source>
</evidence>
<keyword evidence="8 10" id="KW-0811">Translocation</keyword>
<dbReference type="Pfam" id="PF02416">
    <property type="entry name" value="TatA_B_E"/>
    <property type="match status" value="1"/>
</dbReference>
<proteinExistence type="inferred from homology"/>
<keyword evidence="6 10" id="KW-0653">Protein transport</keyword>
<accession>A0A918MYK5</accession>
<evidence type="ECO:0000256" key="3">
    <source>
        <dbReference type="ARBA" id="ARBA00022475"/>
    </source>
</evidence>
<comment type="function">
    <text evidence="10">Part of the twin-arginine translocation (Tat) system that transports large folded proteins containing a characteristic twin-arginine motif in their signal peptide across membranes. TatA could form the protein-conducting channel of the Tat system.</text>
</comment>
<comment type="similarity">
    <text evidence="10">Belongs to the TatA/E family.</text>
</comment>
<sequence length="74" mass="7965">MGSLSIWHWLIVLVIVALVFGTKKIRNIGEDLGGAVKGFKKGMNDATSEGTETTEKKQAGTETIDVQAKEKSDS</sequence>
<evidence type="ECO:0000256" key="8">
    <source>
        <dbReference type="ARBA" id="ARBA00023010"/>
    </source>
</evidence>
<dbReference type="NCBIfam" id="NF002813">
    <property type="entry name" value="PRK02958.1"/>
    <property type="match status" value="1"/>
</dbReference>
<keyword evidence="4" id="KW-0997">Cell inner membrane</keyword>
<keyword evidence="5 10" id="KW-0812">Transmembrane</keyword>
<dbReference type="InterPro" id="IPR003369">
    <property type="entry name" value="TatA/B/E"/>
</dbReference>
<evidence type="ECO:0000256" key="5">
    <source>
        <dbReference type="ARBA" id="ARBA00022692"/>
    </source>
</evidence>
<feature type="region of interest" description="Disordered" evidence="11">
    <location>
        <begin position="43"/>
        <end position="74"/>
    </location>
</feature>
<evidence type="ECO:0000256" key="11">
    <source>
        <dbReference type="SAM" id="MobiDB-lite"/>
    </source>
</evidence>
<keyword evidence="2 10" id="KW-0813">Transport</keyword>
<dbReference type="EMBL" id="BMYS01000005">
    <property type="protein sequence ID" value="GGW82237.1"/>
    <property type="molecule type" value="Genomic_DNA"/>
</dbReference>
<dbReference type="GO" id="GO:0043953">
    <property type="term" value="P:protein transport by the Tat complex"/>
    <property type="evidence" value="ECO:0007669"/>
    <property type="project" value="UniProtKB-UniRule"/>
</dbReference>
<evidence type="ECO:0000256" key="2">
    <source>
        <dbReference type="ARBA" id="ARBA00022448"/>
    </source>
</evidence>
<dbReference type="InterPro" id="IPR006312">
    <property type="entry name" value="TatA/E"/>
</dbReference>
<keyword evidence="7 10" id="KW-1133">Transmembrane helix</keyword>
<dbReference type="GO" id="GO:0033281">
    <property type="term" value="C:TAT protein transport complex"/>
    <property type="evidence" value="ECO:0007669"/>
    <property type="project" value="UniProtKB-UniRule"/>
</dbReference>
<keyword evidence="9 10" id="KW-0472">Membrane</keyword>
<gene>
    <name evidence="10 12" type="primary">tatA</name>
    <name evidence="12" type="ORF">GCM10011450_10060</name>
</gene>
<evidence type="ECO:0000256" key="4">
    <source>
        <dbReference type="ARBA" id="ARBA00022519"/>
    </source>
</evidence>
<keyword evidence="3 10" id="KW-1003">Cell membrane</keyword>
<evidence type="ECO:0000256" key="1">
    <source>
        <dbReference type="ARBA" id="ARBA00004162"/>
    </source>
</evidence>
<dbReference type="Proteomes" id="UP000608345">
    <property type="component" value="Unassembled WGS sequence"/>
</dbReference>
<comment type="caution">
    <text evidence="12">The sequence shown here is derived from an EMBL/GenBank/DDBJ whole genome shotgun (WGS) entry which is preliminary data.</text>
</comment>
<comment type="subunit">
    <text evidence="10">The Tat system comprises two distinct complexes: a TatABC complex, containing multiple copies of TatA, TatB and TatC subunits, and a separate TatA complex, containing only TatA subunits. Substrates initially bind to the TatABC complex, which probably triggers association of the separate TatA complex to form the active translocon.</text>
</comment>
<evidence type="ECO:0000256" key="7">
    <source>
        <dbReference type="ARBA" id="ARBA00022989"/>
    </source>
</evidence>
<dbReference type="RefSeq" id="WP_169293169.1">
    <property type="nucleotide sequence ID" value="NZ_BAABFY010000055.1"/>
</dbReference>
<dbReference type="HAMAP" id="MF_00236">
    <property type="entry name" value="TatA_E"/>
    <property type="match status" value="1"/>
</dbReference>
<evidence type="ECO:0000313" key="12">
    <source>
        <dbReference type="EMBL" id="GGW82237.1"/>
    </source>
</evidence>
<dbReference type="AlphaFoldDB" id="A0A918MYK5"/>
<dbReference type="GO" id="GO:0008320">
    <property type="term" value="F:protein transmembrane transporter activity"/>
    <property type="evidence" value="ECO:0007669"/>
    <property type="project" value="UniProtKB-UniRule"/>
</dbReference>
<dbReference type="PANTHER" id="PTHR42982:SF1">
    <property type="entry name" value="SEC-INDEPENDENT PROTEIN TRANSLOCASE PROTEIN TATA"/>
    <property type="match status" value="1"/>
</dbReference>
<name>A0A918MYK5_9BURK</name>
<comment type="subcellular location">
    <subcellularLocation>
        <location evidence="1 10">Cell membrane</location>
        <topology evidence="1 10">Single-pass membrane protein</topology>
    </subcellularLocation>
</comment>
<keyword evidence="13" id="KW-1185">Reference proteome</keyword>
<dbReference type="NCBIfam" id="TIGR01411">
    <property type="entry name" value="tatAE"/>
    <property type="match status" value="1"/>
</dbReference>
<reference evidence="12" key="2">
    <citation type="submission" date="2020-09" db="EMBL/GenBank/DDBJ databases">
        <authorList>
            <person name="Sun Q."/>
            <person name="Kim S."/>
        </authorList>
    </citation>
    <scope>NUCLEOTIDE SEQUENCE</scope>
    <source>
        <strain evidence="12">KCTC 23732</strain>
    </source>
</reference>
<feature type="transmembrane region" description="Helical" evidence="10">
    <location>
        <begin position="6"/>
        <end position="22"/>
    </location>
</feature>